<dbReference type="Proteomes" id="UP000285060">
    <property type="component" value="Unassembled WGS sequence"/>
</dbReference>
<organism evidence="1 2">
    <name type="scientific">Aphanomyces invadans</name>
    <dbReference type="NCBI Taxonomy" id="157072"/>
    <lineage>
        <taxon>Eukaryota</taxon>
        <taxon>Sar</taxon>
        <taxon>Stramenopiles</taxon>
        <taxon>Oomycota</taxon>
        <taxon>Saprolegniomycetes</taxon>
        <taxon>Saprolegniales</taxon>
        <taxon>Verrucalvaceae</taxon>
        <taxon>Aphanomyces</taxon>
    </lineage>
</organism>
<dbReference type="GO" id="GO:0071277">
    <property type="term" value="P:cellular response to calcium ion"/>
    <property type="evidence" value="ECO:0007669"/>
    <property type="project" value="TreeGrafter"/>
</dbReference>
<dbReference type="PANTHER" id="PTHR46682">
    <property type="entry name" value="ADHESION G-PROTEIN COUPLED RECEPTOR V1"/>
    <property type="match status" value="1"/>
</dbReference>
<dbReference type="SUPFAM" id="SSF141072">
    <property type="entry name" value="CalX-like"/>
    <property type="match status" value="1"/>
</dbReference>
<dbReference type="AlphaFoldDB" id="A0A3R6Z3E6"/>
<dbReference type="GO" id="GO:0016020">
    <property type="term" value="C:membrane"/>
    <property type="evidence" value="ECO:0007669"/>
    <property type="project" value="InterPro"/>
</dbReference>
<protein>
    <submittedName>
        <fullName evidence="1">Uncharacterized protein</fullName>
    </submittedName>
</protein>
<dbReference type="InterPro" id="IPR038081">
    <property type="entry name" value="CalX-like_sf"/>
</dbReference>
<dbReference type="GO" id="GO:0004930">
    <property type="term" value="F:G protein-coupled receptor activity"/>
    <property type="evidence" value="ECO:0007669"/>
    <property type="project" value="InterPro"/>
</dbReference>
<dbReference type="VEuPathDB" id="FungiDB:H310_10368"/>
<keyword evidence="2" id="KW-1185">Reference proteome</keyword>
<gene>
    <name evidence="1" type="ORF">DYB32_001805</name>
</gene>
<accession>A0A3R6Z3E6</accession>
<dbReference type="PANTHER" id="PTHR46682:SF1">
    <property type="entry name" value="ADHESION G-PROTEIN COUPLED RECEPTOR V1"/>
    <property type="match status" value="1"/>
</dbReference>
<dbReference type="Gene3D" id="2.60.40.2030">
    <property type="match status" value="1"/>
</dbReference>
<proteinExistence type="predicted"/>
<dbReference type="GO" id="GO:0010855">
    <property type="term" value="F:adenylate cyclase inhibitor activity"/>
    <property type="evidence" value="ECO:0007669"/>
    <property type="project" value="TreeGrafter"/>
</dbReference>
<evidence type="ECO:0000313" key="1">
    <source>
        <dbReference type="EMBL" id="RHY33168.1"/>
    </source>
</evidence>
<comment type="caution">
    <text evidence="1">The sequence shown here is derived from an EMBL/GenBank/DDBJ whole genome shotgun (WGS) entry which is preliminary data.</text>
</comment>
<evidence type="ECO:0000313" key="2">
    <source>
        <dbReference type="Proteomes" id="UP000285060"/>
    </source>
</evidence>
<dbReference type="GO" id="GO:0005737">
    <property type="term" value="C:cytoplasm"/>
    <property type="evidence" value="ECO:0007669"/>
    <property type="project" value="TreeGrafter"/>
</dbReference>
<dbReference type="GO" id="GO:0001965">
    <property type="term" value="F:G-protein alpha-subunit binding"/>
    <property type="evidence" value="ECO:0007669"/>
    <property type="project" value="TreeGrafter"/>
</dbReference>
<reference evidence="1 2" key="1">
    <citation type="submission" date="2018-08" db="EMBL/GenBank/DDBJ databases">
        <title>Aphanomyces genome sequencing and annotation.</title>
        <authorList>
            <person name="Minardi D."/>
            <person name="Oidtmann B."/>
            <person name="Van Der Giezen M."/>
            <person name="Studholme D.J."/>
        </authorList>
    </citation>
    <scope>NUCLEOTIDE SEQUENCE [LARGE SCALE GENOMIC DNA]</scope>
    <source>
        <strain evidence="1 2">NJM0002</strain>
    </source>
</reference>
<name>A0A3R6Z3E6_9STRA</name>
<dbReference type="InterPro" id="IPR026919">
    <property type="entry name" value="ADGRV1"/>
</dbReference>
<sequence>MSTKIPATWDPQTPFPLSIPVHRLKGAFGHVQVPYDAVVGTGTALTGRDYNFVQVLPFSRFLTWSENDKDPKNIELLWLNQDVYRQNLTFTLQLSAPTGQALLGGINAITVTVEGNDLGAPMCCESITIPITRLGVPAGVLQLKAPCFPTCPAEAYTVEAASAVRIYVERQKGSMGAVSVTYSCESLIPGQPQTGTLAWVDGDSVEKSFVLATSGTSPTNTAHQEQLLQLTTVQSDMQLMPELDYWDSRIGLPKPVQVTAPGSLSLLVCSNYPFNLLNTMHLGATFSGKCWCGHRLVIRGAMQTPRLVTSVLDMTAKTLALTFSHPISSAKGALVSILNPDTKAKITLTSNSVVVQLSPAVVRFHVVHETPLTHGQVQLQLGAQDFVRLQQAPNIATSIATSALSFDPGFADYDNLQCKSTDVRGCFQPLMLPQAPILVCIVFESLADT</sequence>
<dbReference type="EMBL" id="QUSY01000089">
    <property type="protein sequence ID" value="RHY33168.1"/>
    <property type="molecule type" value="Genomic_DNA"/>
</dbReference>